<feature type="compositionally biased region" description="Polar residues" evidence="1">
    <location>
        <begin position="897"/>
        <end position="921"/>
    </location>
</feature>
<feature type="compositionally biased region" description="Low complexity" evidence="1">
    <location>
        <begin position="346"/>
        <end position="355"/>
    </location>
</feature>
<feature type="compositionally biased region" description="Basic and acidic residues" evidence="1">
    <location>
        <begin position="302"/>
        <end position="311"/>
    </location>
</feature>
<feature type="compositionally biased region" description="Low complexity" evidence="1">
    <location>
        <begin position="1020"/>
        <end position="1034"/>
    </location>
</feature>
<feature type="region of interest" description="Disordered" evidence="1">
    <location>
        <begin position="998"/>
        <end position="1037"/>
    </location>
</feature>
<feature type="compositionally biased region" description="Low complexity" evidence="1">
    <location>
        <begin position="952"/>
        <end position="970"/>
    </location>
</feature>
<feature type="region of interest" description="Disordered" evidence="1">
    <location>
        <begin position="1"/>
        <end position="60"/>
    </location>
</feature>
<feature type="region of interest" description="Disordered" evidence="1">
    <location>
        <begin position="1773"/>
        <end position="1813"/>
    </location>
</feature>
<feature type="compositionally biased region" description="Polar residues" evidence="1">
    <location>
        <begin position="335"/>
        <end position="345"/>
    </location>
</feature>
<keyword evidence="3" id="KW-1185">Reference proteome</keyword>
<proteinExistence type="predicted"/>
<name>A0A5N5QV99_9AGAM</name>
<comment type="caution">
    <text evidence="2">The sequence shown here is derived from an EMBL/GenBank/DDBJ whole genome shotgun (WGS) entry which is preliminary data.</text>
</comment>
<evidence type="ECO:0000256" key="1">
    <source>
        <dbReference type="SAM" id="MobiDB-lite"/>
    </source>
</evidence>
<feature type="region of interest" description="Disordered" evidence="1">
    <location>
        <begin position="862"/>
        <end position="986"/>
    </location>
</feature>
<dbReference type="OrthoDB" id="3269353at2759"/>
<feature type="compositionally biased region" description="Low complexity" evidence="1">
    <location>
        <begin position="604"/>
        <end position="615"/>
    </location>
</feature>
<feature type="region of interest" description="Disordered" evidence="1">
    <location>
        <begin position="1570"/>
        <end position="1606"/>
    </location>
</feature>
<sequence length="1813" mass="196007">MFRQTSSLVDRGSISGRSVQRGLVSAEHPPSPPDTESLSSYAGPRRPSHPDNCILPTIPATPDMHESAGVRFRRLAGIPSHTSGSREFRGASRPQTRWLVVLIPPSHLVNELSVGHRSPGKLSSGLLVPLFPTVSFSSVAAALILIQFQLFAQLAAIAKEFSLPSTTGLCLYLHLPDGPETPRITDDVWPLLWSRHLHTDDASLPLGLPVAGRVQFDIDIPSARWYPMWFAHVSRKELVPDLARAVPSSPRPDPATDLTTRASRAPRPLALVPRQESVIAVQLDSSPSPAPSPSKLSIPRSASKETVEKVKHWNALVTPDPPALRPDDVLPPRTGDSTPSSTGDQPPTGTTAAENAEPEPEPELEPLNLQDFQWSISSAGPSSPASSCATTASSRVPSIHLLERIEGSVILTPTTATSWGPQYDSDIESDLELDTEWRVRSPDVGERAEGSVLLTPSTATTWGAPLSYPPTPAHWDAQQVHTPDLGRRGEGSVLLTPSTATTWGAPLSYPPTPEAARAREWIPSPGLADTDDLTPGRVGRMSTMRWSNEVETEEQAYTRMGLTWRWELGWPAASPLPGVREVEEQDEEPISSQATPVDNEDSRSVGSARSSVRESFVAEVQVSPEEHHEDEESLSEQEDGVESIYSDPFGQDEMQEEVHARAFEFELELESPQVGGVIEQSSYAEEVHETYDVEFGGVVDEFDHQERYNEILDHVPEDVSDVSDSDTSTPSIGGEVFEYSFPESAAEPAFPVSVSASEDVGFPGLDLAPEPESPLDAAISSWTRATAVRSLATVSLATPATIAAAVAATATPTATQSIPARSYGAYPYLVIYPSVYPHLDLYPTIPAANIQAERPALKLTTQPTGVALPPPSPSQSASAVSQHSDSQELAPSPADSIASQSTRLTSASRKSSLSIHVPSNRSRSRSIIAVNPTDRRSLEWSRSLPPVPPVPRAARNGSIGSIRSIGSASSLGRMRQGSTGSLRSLPEENVAEIAGARDIPDQPQDQQQDEGSHHNIELESLPSKKLQPQPQPSSCAYPYRYPENLEHIYPAKETLGYPANLERIYPLVEKPVIPAPRTLFTISSAAPVVATGTPGSNGSLANYSIRVYPVFDLYPAVYPYNLDEIYPPIPRDPIVLPAVAPAPLARTHALTSVSISTHKPQHVEISRDYPFIEPYPAVYPYNLERLYPSFSQEVVIPKSVHNVASSPAEAQLAVSNLGKVEAAPFSDAYPFNPDNHTASQIHIATVPAAKSRNSTVASVGVRLPRSYPHLEIYAPVYPYNLEIYSMVRAAEAPKVVGSSAHITSSPAQVQLAVLNPAKAKVTPCPDAYPFNLDNIYPPVLGRSKPTTSVPQPRSSTVASVGVRLDRSYPYLEIYTPVYPFNLEIYPAVEPEAPKVVGTPVHGIAPSPAQTQPTVSNLDKVKVAPSPQHVKISRGYPFIDPYPAVYPYNLEHLYPSFSKEVAIPRSAHSIVPSPAQIQQAAPNLGKAKTAPFSDAYPFNLDNIYPPVSGHSKPTASQIHFATVPVAKPRNSMVGSVGVGLPRSCPHLGIYAPIYPFNLDIHPVAKATGVPKVAGSDTETKSAGSSPAQDESLADKFEKNTSPMRKRKTHAQLCAETWRKSHAQLVVEVLEESTSARKHKSHAELEAEVFPDSLPAAVAPGDLASPRFTVTTAQSDELGPVVQPALKSESEPAPAPLPTHSVACLRRQRSGTIMRPSPAESLSAPQSIDLGRPRSVVEARAKMFERVIPARSQTIGPQEPRRTIARQKSATFERAKSLFHVPEENQTQSDVEGSRTPPRPVRRVSKLDMSKFGFA</sequence>
<feature type="region of interest" description="Disordered" evidence="1">
    <location>
        <begin position="573"/>
        <end position="641"/>
    </location>
</feature>
<feature type="compositionally biased region" description="Acidic residues" evidence="1">
    <location>
        <begin position="628"/>
        <end position="641"/>
    </location>
</feature>
<protein>
    <submittedName>
        <fullName evidence="2">Uncharacterized protein</fullName>
    </submittedName>
</protein>
<evidence type="ECO:0000313" key="2">
    <source>
        <dbReference type="EMBL" id="KAB5595598.1"/>
    </source>
</evidence>
<evidence type="ECO:0000313" key="3">
    <source>
        <dbReference type="Proteomes" id="UP000383932"/>
    </source>
</evidence>
<reference evidence="2 3" key="1">
    <citation type="journal article" date="2019" name="Fungal Biol. Biotechnol.">
        <title>Draft genome sequence of fastidious pathogen Ceratobasidium theobromae, which causes vascular-streak dieback in Theobroma cacao.</title>
        <authorList>
            <person name="Ali S.S."/>
            <person name="Asman A."/>
            <person name="Shao J."/>
            <person name="Firmansyah A.P."/>
            <person name="Susilo A.W."/>
            <person name="Rosmana A."/>
            <person name="McMahon P."/>
            <person name="Junaid M."/>
            <person name="Guest D."/>
            <person name="Kheng T.Y."/>
            <person name="Meinhardt L.W."/>
            <person name="Bailey B.A."/>
        </authorList>
    </citation>
    <scope>NUCLEOTIDE SEQUENCE [LARGE SCALE GENOMIC DNA]</scope>
    <source>
        <strain evidence="2 3">CT2</strain>
    </source>
</reference>
<gene>
    <name evidence="2" type="ORF">CTheo_1059</name>
</gene>
<accession>A0A5N5QV99</accession>
<feature type="region of interest" description="Disordered" evidence="1">
    <location>
        <begin position="244"/>
        <end position="364"/>
    </location>
</feature>
<dbReference type="EMBL" id="SSOP01000008">
    <property type="protein sequence ID" value="KAB5595598.1"/>
    <property type="molecule type" value="Genomic_DNA"/>
</dbReference>
<organism evidence="2 3">
    <name type="scientific">Ceratobasidium theobromae</name>
    <dbReference type="NCBI Taxonomy" id="1582974"/>
    <lineage>
        <taxon>Eukaryota</taxon>
        <taxon>Fungi</taxon>
        <taxon>Dikarya</taxon>
        <taxon>Basidiomycota</taxon>
        <taxon>Agaricomycotina</taxon>
        <taxon>Agaricomycetes</taxon>
        <taxon>Cantharellales</taxon>
        <taxon>Ceratobasidiaceae</taxon>
        <taxon>Ceratobasidium</taxon>
    </lineage>
</organism>
<dbReference type="Proteomes" id="UP000383932">
    <property type="component" value="Unassembled WGS sequence"/>
</dbReference>
<feature type="compositionally biased region" description="Low complexity" evidence="1">
    <location>
        <begin position="874"/>
        <end position="884"/>
    </location>
</feature>